<reference evidence="5 6" key="1">
    <citation type="submission" date="2016-10" db="EMBL/GenBank/DDBJ databases">
        <authorList>
            <person name="de Groot N.N."/>
        </authorList>
    </citation>
    <scope>NUCLEOTIDE SEQUENCE [LARGE SCALE GENOMIC DNA]</scope>
    <source>
        <strain evidence="5 6">RK1</strain>
    </source>
</reference>
<dbReference type="STRING" id="1477437.SAMN05444682_10366"/>
<evidence type="ECO:0000256" key="1">
    <source>
        <dbReference type="ARBA" id="ARBA00023015"/>
    </source>
</evidence>
<name>A0A1I3GQ27_9SPHI</name>
<keyword evidence="3" id="KW-0804">Transcription</keyword>
<keyword evidence="6" id="KW-1185">Reference proteome</keyword>
<dbReference type="OrthoDB" id="1157557at2"/>
<dbReference type="GO" id="GO:0003700">
    <property type="term" value="F:DNA-binding transcription factor activity"/>
    <property type="evidence" value="ECO:0007669"/>
    <property type="project" value="InterPro"/>
</dbReference>
<sequence length="297" mass="34547">MKNHARRIISFSRDYYPELVKLGRYNYNKAEKSLEEHIHHNRIEICYYDKGSQWFCVGGERYLVKGGEAILHFPGEVHGSGGFPEGKGRLYWLIIDLSEVSSQSNQENGNEIVYLCNELIRRNERHFTGTKEMKQILEEIFCVYRKSARNKLGVIRIRTLTKRFLLLLLDCIQRKHSVVDERLTQVLQYIDKHISTPITISVLADLCCLSESRFKNLFREQTGFTPGDYIQRKRIQRAIQLLKQNPDITVSNVAYQFNFSSPQYLSSVVKKYTGLPPSILKDRKGEFEQITALGFAK</sequence>
<gene>
    <name evidence="5" type="ORF">SAMN05444682_10366</name>
</gene>
<dbReference type="Proteomes" id="UP000198670">
    <property type="component" value="Unassembled WGS sequence"/>
</dbReference>
<evidence type="ECO:0000259" key="4">
    <source>
        <dbReference type="PROSITE" id="PS01124"/>
    </source>
</evidence>
<evidence type="ECO:0000313" key="6">
    <source>
        <dbReference type="Proteomes" id="UP000198670"/>
    </source>
</evidence>
<evidence type="ECO:0000256" key="3">
    <source>
        <dbReference type="ARBA" id="ARBA00023163"/>
    </source>
</evidence>
<dbReference type="CDD" id="cd02208">
    <property type="entry name" value="cupin_RmlC-like"/>
    <property type="match status" value="1"/>
</dbReference>
<dbReference type="InterPro" id="IPR018062">
    <property type="entry name" value="HTH_AraC-typ_CS"/>
</dbReference>
<dbReference type="SUPFAM" id="SSF46689">
    <property type="entry name" value="Homeodomain-like"/>
    <property type="match status" value="2"/>
</dbReference>
<dbReference type="Gene3D" id="1.10.10.60">
    <property type="entry name" value="Homeodomain-like"/>
    <property type="match status" value="2"/>
</dbReference>
<dbReference type="Pfam" id="PF12833">
    <property type="entry name" value="HTH_18"/>
    <property type="match status" value="1"/>
</dbReference>
<organism evidence="5 6">
    <name type="scientific">Parapedobacter indicus</name>
    <dbReference type="NCBI Taxonomy" id="1477437"/>
    <lineage>
        <taxon>Bacteria</taxon>
        <taxon>Pseudomonadati</taxon>
        <taxon>Bacteroidota</taxon>
        <taxon>Sphingobacteriia</taxon>
        <taxon>Sphingobacteriales</taxon>
        <taxon>Sphingobacteriaceae</taxon>
        <taxon>Parapedobacter</taxon>
    </lineage>
</organism>
<dbReference type="InterPro" id="IPR009057">
    <property type="entry name" value="Homeodomain-like_sf"/>
</dbReference>
<keyword evidence="1" id="KW-0805">Transcription regulation</keyword>
<protein>
    <submittedName>
        <fullName evidence="5">AraC-type DNA-binding protein</fullName>
    </submittedName>
</protein>
<dbReference type="PROSITE" id="PS00041">
    <property type="entry name" value="HTH_ARAC_FAMILY_1"/>
    <property type="match status" value="1"/>
</dbReference>
<dbReference type="RefSeq" id="WP_090625876.1">
    <property type="nucleotide sequence ID" value="NZ_FOQO01000003.1"/>
</dbReference>
<dbReference type="PROSITE" id="PS01124">
    <property type="entry name" value="HTH_ARAC_FAMILY_2"/>
    <property type="match status" value="1"/>
</dbReference>
<dbReference type="InterPro" id="IPR014710">
    <property type="entry name" value="RmlC-like_jellyroll"/>
</dbReference>
<accession>A0A1I3GQ27</accession>
<dbReference type="AlphaFoldDB" id="A0A1I3GQ27"/>
<dbReference type="PANTHER" id="PTHR43280:SF28">
    <property type="entry name" value="HTH-TYPE TRANSCRIPTIONAL ACTIVATOR RHAS"/>
    <property type="match status" value="1"/>
</dbReference>
<keyword evidence="2 5" id="KW-0238">DNA-binding</keyword>
<dbReference type="Gene3D" id="2.60.120.10">
    <property type="entry name" value="Jelly Rolls"/>
    <property type="match status" value="1"/>
</dbReference>
<dbReference type="SMART" id="SM00342">
    <property type="entry name" value="HTH_ARAC"/>
    <property type="match status" value="1"/>
</dbReference>
<dbReference type="InterPro" id="IPR018060">
    <property type="entry name" value="HTH_AraC"/>
</dbReference>
<dbReference type="InterPro" id="IPR037923">
    <property type="entry name" value="HTH-like"/>
</dbReference>
<feature type="domain" description="HTH araC/xylS-type" evidence="4">
    <location>
        <begin position="184"/>
        <end position="283"/>
    </location>
</feature>
<dbReference type="EMBL" id="FOQO01000003">
    <property type="protein sequence ID" value="SFI25597.1"/>
    <property type="molecule type" value="Genomic_DNA"/>
</dbReference>
<dbReference type="SUPFAM" id="SSF51215">
    <property type="entry name" value="Regulatory protein AraC"/>
    <property type="match status" value="1"/>
</dbReference>
<evidence type="ECO:0000256" key="2">
    <source>
        <dbReference type="ARBA" id="ARBA00023125"/>
    </source>
</evidence>
<dbReference type="GO" id="GO:0043565">
    <property type="term" value="F:sequence-specific DNA binding"/>
    <property type="evidence" value="ECO:0007669"/>
    <property type="project" value="InterPro"/>
</dbReference>
<evidence type="ECO:0000313" key="5">
    <source>
        <dbReference type="EMBL" id="SFI25597.1"/>
    </source>
</evidence>
<dbReference type="InterPro" id="IPR003313">
    <property type="entry name" value="AraC-bd"/>
</dbReference>
<dbReference type="Pfam" id="PF02311">
    <property type="entry name" value="AraC_binding"/>
    <property type="match status" value="1"/>
</dbReference>
<proteinExistence type="predicted"/>
<dbReference type="PANTHER" id="PTHR43280">
    <property type="entry name" value="ARAC-FAMILY TRANSCRIPTIONAL REGULATOR"/>
    <property type="match status" value="1"/>
</dbReference>